<reference evidence="4" key="1">
    <citation type="submission" date="2016-06" db="UniProtKB">
        <authorList>
            <consortium name="WormBaseParasite"/>
        </authorList>
    </citation>
    <scope>IDENTIFICATION</scope>
</reference>
<dbReference type="EMBL" id="UZAN01046867">
    <property type="protein sequence ID" value="VDP84707.1"/>
    <property type="molecule type" value="Genomic_DNA"/>
</dbReference>
<evidence type="ECO:0000256" key="1">
    <source>
        <dbReference type="SAM" id="MobiDB-lite"/>
    </source>
</evidence>
<evidence type="ECO:0000313" key="3">
    <source>
        <dbReference type="Proteomes" id="UP000272942"/>
    </source>
</evidence>
<sequence>MPELRIPLCQWTMERISGDSEMNGVERLKPEPTNSECNLNGHPTILFTSTESTDESPNDTCADCAIERSFCSHKLRAEYRLRLHDHARFCQNPGAATWLAAGTTLGFVQLIRSEYLYLKCFDEALGRQPDTEESPFLLRYHVPFDRAPKNQARWTPFIDAPELPNSGPSKSKSRVPTKGTRNPKQLDGFCPGRSIMFALKPKEAPKPVPVPRPVLISSSESSDDGAADVKDELRAVCVRTRRPTTTRKDQKTKPTNTPSPIDSLSLSSLSDNVDGQDSDQTEPCTQPT</sequence>
<dbReference type="Proteomes" id="UP000272942">
    <property type="component" value="Unassembled WGS sequence"/>
</dbReference>
<organism evidence="4">
    <name type="scientific">Echinostoma caproni</name>
    <dbReference type="NCBI Taxonomy" id="27848"/>
    <lineage>
        <taxon>Eukaryota</taxon>
        <taxon>Metazoa</taxon>
        <taxon>Spiralia</taxon>
        <taxon>Lophotrochozoa</taxon>
        <taxon>Platyhelminthes</taxon>
        <taxon>Trematoda</taxon>
        <taxon>Digenea</taxon>
        <taxon>Plagiorchiida</taxon>
        <taxon>Echinostomata</taxon>
        <taxon>Echinostomatoidea</taxon>
        <taxon>Echinostomatidae</taxon>
        <taxon>Echinostoma</taxon>
    </lineage>
</organism>
<proteinExistence type="predicted"/>
<gene>
    <name evidence="2" type="ORF">ECPE_LOCUS9066</name>
</gene>
<dbReference type="AlphaFoldDB" id="A0A183AQ31"/>
<feature type="region of interest" description="Disordered" evidence="1">
    <location>
        <begin position="157"/>
        <end position="288"/>
    </location>
</feature>
<keyword evidence="3" id="KW-1185">Reference proteome</keyword>
<evidence type="ECO:0000313" key="4">
    <source>
        <dbReference type="WBParaSite" id="ECPE_0000909401-mRNA-1"/>
    </source>
</evidence>
<name>A0A183AQ31_9TREM</name>
<accession>A0A183AQ31</accession>
<dbReference type="WBParaSite" id="ECPE_0000909401-mRNA-1">
    <property type="protein sequence ID" value="ECPE_0000909401-mRNA-1"/>
    <property type="gene ID" value="ECPE_0000909401"/>
</dbReference>
<reference evidence="2 3" key="2">
    <citation type="submission" date="2018-11" db="EMBL/GenBank/DDBJ databases">
        <authorList>
            <consortium name="Pathogen Informatics"/>
        </authorList>
    </citation>
    <scope>NUCLEOTIDE SEQUENCE [LARGE SCALE GENOMIC DNA]</scope>
    <source>
        <strain evidence="2 3">Egypt</strain>
    </source>
</reference>
<evidence type="ECO:0000313" key="2">
    <source>
        <dbReference type="EMBL" id="VDP84707.1"/>
    </source>
</evidence>
<protein>
    <submittedName>
        <fullName evidence="2 4">Uncharacterized protein</fullName>
    </submittedName>
</protein>